<dbReference type="Gene3D" id="3.80.10.10">
    <property type="entry name" value="Ribonuclease Inhibitor"/>
    <property type="match status" value="4"/>
</dbReference>
<organism evidence="1">
    <name type="scientific">viral metagenome</name>
    <dbReference type="NCBI Taxonomy" id="1070528"/>
    <lineage>
        <taxon>unclassified sequences</taxon>
        <taxon>metagenomes</taxon>
        <taxon>organismal metagenomes</taxon>
    </lineage>
</organism>
<proteinExistence type="predicted"/>
<name>A0A6C0F3J1_9ZZZZ</name>
<accession>A0A6C0F3J1</accession>
<dbReference type="PANTHER" id="PTHR45661">
    <property type="entry name" value="SURFACE ANTIGEN"/>
    <property type="match status" value="1"/>
</dbReference>
<reference evidence="1" key="1">
    <citation type="journal article" date="2020" name="Nature">
        <title>Giant virus diversity and host interactions through global metagenomics.</title>
        <authorList>
            <person name="Schulz F."/>
            <person name="Roux S."/>
            <person name="Paez-Espino D."/>
            <person name="Jungbluth S."/>
            <person name="Walsh D.A."/>
            <person name="Denef V.J."/>
            <person name="McMahon K.D."/>
            <person name="Konstantinidis K.T."/>
            <person name="Eloe-Fadrosh E.A."/>
            <person name="Kyrpides N.C."/>
            <person name="Woyke T."/>
        </authorList>
    </citation>
    <scope>NUCLEOTIDE SEQUENCE</scope>
    <source>
        <strain evidence="1">GVMAG-M-3300009182-46</strain>
    </source>
</reference>
<protein>
    <recommendedName>
        <fullName evidence="2">Surface antigen BspA-like</fullName>
    </recommendedName>
</protein>
<dbReference type="EMBL" id="MN739033">
    <property type="protein sequence ID" value="QHT36247.1"/>
    <property type="molecule type" value="Genomic_DNA"/>
</dbReference>
<dbReference type="PANTHER" id="PTHR45661:SF3">
    <property type="entry name" value="IG-LIKE DOMAIN-CONTAINING PROTEIN"/>
    <property type="match status" value="1"/>
</dbReference>
<dbReference type="Pfam" id="PF13306">
    <property type="entry name" value="LRR_5"/>
    <property type="match status" value="5"/>
</dbReference>
<dbReference type="AlphaFoldDB" id="A0A6C0F3J1"/>
<dbReference type="Gene3D" id="3.40.50.12480">
    <property type="match status" value="1"/>
</dbReference>
<evidence type="ECO:0000313" key="1">
    <source>
        <dbReference type="EMBL" id="QHT36247.1"/>
    </source>
</evidence>
<dbReference type="InterPro" id="IPR053139">
    <property type="entry name" value="Surface_bspA-like"/>
</dbReference>
<sequence length="702" mass="76760">MGKPIIYPTIIIDDIEYIYINNSAQVKCPTRDSFNKVNWNLVIPETVDFPDNPDVDVTSIGGLAFSGCTSLSSIVMPISITNIYGMAFYQCTSLESISIPASVTKIGAKAFYGCTPVSLKVPSTFAYKRYFNFSKLEDVTIVSGNYLTEGAFRGCTKLTSVVIPYSVRTMQAHAFARCTSLINITLPCSISSKDGFDHSGFDAISVGVEVYRESNNTGEKAQFKYCTSLKNCIITNDLALKARSFSNCKSMETIMMPFAGISYASCFDNCTSLKHLIGEPGQFVSSSQFGGFYNCTSLETITIVDPDLYPSLYKNSDQWDVKTLLNNNEFGGISQYRYANCISLKSVTNILPYVSEILWCGFNGCKSLTSITIPFYVNDIRALAFARCESISSFIFESPASIPIINYSLLKYCVSLTSLDIPPSVTSIEFKSLKHCTGLLSVTIPPTLTSIGEYAFNGCTSLETIIIPSSVTKISDMAFMGCTSLKQVTFQEPASITSISFATFMDCTSLTTVNLASSITNIEKDAFYNCKSLSKINISNSIKNIGVRAFRGCSSLKSFTLPNKLPYISPGTFAECSQLESVFIPPSVTIIYNSAFNKCSSLKSITIPSSVEIICKFAFVNCDSLTSIIIPSSVKSIGKGSFYFCKNLKNVTFEETDLLPTLNDICFRNNAPNNTATYYKSVKNSAPQELLTLAGFSNTVAI</sequence>
<dbReference type="SUPFAM" id="SSF52058">
    <property type="entry name" value="L domain-like"/>
    <property type="match status" value="2"/>
</dbReference>
<dbReference type="InterPro" id="IPR032675">
    <property type="entry name" value="LRR_dom_sf"/>
</dbReference>
<evidence type="ECO:0008006" key="2">
    <source>
        <dbReference type="Google" id="ProtNLM"/>
    </source>
</evidence>
<dbReference type="InterPro" id="IPR026906">
    <property type="entry name" value="LRR_5"/>
</dbReference>